<comment type="similarity">
    <text evidence="5">Belongs to the zinc-containing alcohol dehydrogenase family.</text>
</comment>
<comment type="caution">
    <text evidence="8">The sequence shown here is derived from an EMBL/GenBank/DDBJ whole genome shotgun (WGS) entry which is preliminary data.</text>
</comment>
<dbReference type="Gene3D" id="3.90.180.10">
    <property type="entry name" value="Medium-chain alcohol dehydrogenases, catalytic domain"/>
    <property type="match status" value="1"/>
</dbReference>
<dbReference type="EMBL" id="BMHF01000003">
    <property type="protein sequence ID" value="GGA29002.1"/>
    <property type="molecule type" value="Genomic_DNA"/>
</dbReference>
<keyword evidence="3 5" id="KW-0862">Zinc</keyword>
<dbReference type="InterPro" id="IPR013149">
    <property type="entry name" value="ADH-like_C"/>
</dbReference>
<dbReference type="InterPro" id="IPR011032">
    <property type="entry name" value="GroES-like_sf"/>
</dbReference>
<dbReference type="CDD" id="cd08283">
    <property type="entry name" value="FDH_like_1"/>
    <property type="match status" value="1"/>
</dbReference>
<evidence type="ECO:0000256" key="3">
    <source>
        <dbReference type="ARBA" id="ARBA00022833"/>
    </source>
</evidence>
<gene>
    <name evidence="8" type="primary">adhB</name>
    <name evidence="8" type="ORF">GCM10010917_12420</name>
</gene>
<dbReference type="SUPFAM" id="SSF51735">
    <property type="entry name" value="NAD(P)-binding Rossmann-fold domains"/>
    <property type="match status" value="1"/>
</dbReference>
<protein>
    <submittedName>
        <fullName evidence="8">Zinc-type alcohol dehydrogenase-like protein AdhB</fullName>
    </submittedName>
</protein>
<evidence type="ECO:0000313" key="9">
    <source>
        <dbReference type="Proteomes" id="UP000609323"/>
    </source>
</evidence>
<dbReference type="Gene3D" id="3.40.50.720">
    <property type="entry name" value="NAD(P)-binding Rossmann-like Domain"/>
    <property type="match status" value="1"/>
</dbReference>
<comment type="cofactor">
    <cofactor evidence="1 5">
        <name>Zn(2+)</name>
        <dbReference type="ChEBI" id="CHEBI:29105"/>
    </cofactor>
</comment>
<keyword evidence="4" id="KW-0560">Oxidoreductase</keyword>
<dbReference type="InterPro" id="IPR036291">
    <property type="entry name" value="NAD(P)-bd_dom_sf"/>
</dbReference>
<dbReference type="PANTHER" id="PTHR42813:SF2">
    <property type="entry name" value="DEHYDROGENASE, ZINC-CONTAINING, PUTATIVE (AFU_ORTHOLOGUE AFUA_2G02810)-RELATED"/>
    <property type="match status" value="1"/>
</dbReference>
<evidence type="ECO:0000259" key="6">
    <source>
        <dbReference type="Pfam" id="PF00107"/>
    </source>
</evidence>
<keyword evidence="2 5" id="KW-0479">Metal-binding</keyword>
<evidence type="ECO:0000256" key="4">
    <source>
        <dbReference type="ARBA" id="ARBA00023002"/>
    </source>
</evidence>
<name>A0ABQ1FS81_9BACL</name>
<evidence type="ECO:0000313" key="8">
    <source>
        <dbReference type="EMBL" id="GGA29002.1"/>
    </source>
</evidence>
<dbReference type="RefSeq" id="WP_094092966.1">
    <property type="nucleotide sequence ID" value="NZ_BMHF01000003.1"/>
</dbReference>
<organism evidence="8 9">
    <name type="scientific">Paenibacillus physcomitrellae</name>
    <dbReference type="NCBI Taxonomy" id="1619311"/>
    <lineage>
        <taxon>Bacteria</taxon>
        <taxon>Bacillati</taxon>
        <taxon>Bacillota</taxon>
        <taxon>Bacilli</taxon>
        <taxon>Bacillales</taxon>
        <taxon>Paenibacillaceae</taxon>
        <taxon>Paenibacillus</taxon>
    </lineage>
</organism>
<dbReference type="PROSITE" id="PS00059">
    <property type="entry name" value="ADH_ZINC"/>
    <property type="match status" value="1"/>
</dbReference>
<proteinExistence type="inferred from homology"/>
<dbReference type="InterPro" id="IPR013154">
    <property type="entry name" value="ADH-like_N"/>
</dbReference>
<dbReference type="PANTHER" id="PTHR42813">
    <property type="entry name" value="ZINC-TYPE ALCOHOL DEHYDROGENASE-LIKE"/>
    <property type="match status" value="1"/>
</dbReference>
<keyword evidence="9" id="KW-1185">Reference proteome</keyword>
<sequence length="379" mass="41418">MKAVTYQGIKNVMVKEVPAPKIQKPDDMIIKLTSTAICGSDLHLIHGMIPNLQEDYIIGHEPMGIVEEVGPEVTRLKKGDRVIIPFTIACGECFYCKHQLESQCDNANENGDMGAYFGYSGNAGGYPGGQAEYLRVPFANFTHFKIPEDNEQPDEKLCLIADVMPTAFWSVDNAGVKNGDTVIVLGCGPVGLMVQKFAWLKGAKRVIAVDYVDYRLEHAKRTNHVETVNFEQGPNNIGSYLKEITKGGADVVIDAVGMDGKMNDLEFLASGLKLQGGTMSALVIASQAVRKGGMIQITGVYGGRYNGFPLGDIMQRNVNIRSGQAPAVHYMPHMYDLIHSGKVDPGDIITHVIPLSEAKHGYEIFDTKTDNCIKVILKP</sequence>
<reference evidence="9" key="1">
    <citation type="journal article" date="2019" name="Int. J. Syst. Evol. Microbiol.">
        <title>The Global Catalogue of Microorganisms (GCM) 10K type strain sequencing project: providing services to taxonomists for standard genome sequencing and annotation.</title>
        <authorList>
            <consortium name="The Broad Institute Genomics Platform"/>
            <consortium name="The Broad Institute Genome Sequencing Center for Infectious Disease"/>
            <person name="Wu L."/>
            <person name="Ma J."/>
        </authorList>
    </citation>
    <scope>NUCLEOTIDE SEQUENCE [LARGE SCALE GENOMIC DNA]</scope>
    <source>
        <strain evidence="9">CGMCC 1.15044</strain>
    </source>
</reference>
<feature type="domain" description="Alcohol dehydrogenase-like C-terminal" evidence="6">
    <location>
        <begin position="189"/>
        <end position="259"/>
    </location>
</feature>
<dbReference type="Proteomes" id="UP000609323">
    <property type="component" value="Unassembled WGS sequence"/>
</dbReference>
<evidence type="ECO:0000256" key="5">
    <source>
        <dbReference type="RuleBase" id="RU361277"/>
    </source>
</evidence>
<evidence type="ECO:0000256" key="2">
    <source>
        <dbReference type="ARBA" id="ARBA00022723"/>
    </source>
</evidence>
<dbReference type="Pfam" id="PF08240">
    <property type="entry name" value="ADH_N"/>
    <property type="match status" value="1"/>
</dbReference>
<evidence type="ECO:0000259" key="7">
    <source>
        <dbReference type="Pfam" id="PF08240"/>
    </source>
</evidence>
<dbReference type="SUPFAM" id="SSF50129">
    <property type="entry name" value="GroES-like"/>
    <property type="match status" value="1"/>
</dbReference>
<accession>A0ABQ1FS81</accession>
<dbReference type="InterPro" id="IPR002328">
    <property type="entry name" value="ADH_Zn_CS"/>
</dbReference>
<dbReference type="Pfam" id="PF00107">
    <property type="entry name" value="ADH_zinc_N"/>
    <property type="match status" value="1"/>
</dbReference>
<feature type="domain" description="Alcohol dehydrogenase-like N-terminal" evidence="7">
    <location>
        <begin position="24"/>
        <end position="141"/>
    </location>
</feature>
<evidence type="ECO:0000256" key="1">
    <source>
        <dbReference type="ARBA" id="ARBA00001947"/>
    </source>
</evidence>